<dbReference type="InterPro" id="IPR027806">
    <property type="entry name" value="HARBI1_dom"/>
</dbReference>
<protein>
    <recommendedName>
        <fullName evidence="8">DDE Tnp4 domain-containing protein</fullName>
    </recommendedName>
</protein>
<dbReference type="GO" id="GO:0005634">
    <property type="term" value="C:nucleus"/>
    <property type="evidence" value="ECO:0007669"/>
    <property type="project" value="UniProtKB-SubCell"/>
</dbReference>
<organism evidence="9 10">
    <name type="scientific">Pyrocoelia pectoralis</name>
    <dbReference type="NCBI Taxonomy" id="417401"/>
    <lineage>
        <taxon>Eukaryota</taxon>
        <taxon>Metazoa</taxon>
        <taxon>Ecdysozoa</taxon>
        <taxon>Arthropoda</taxon>
        <taxon>Hexapoda</taxon>
        <taxon>Insecta</taxon>
        <taxon>Pterygota</taxon>
        <taxon>Neoptera</taxon>
        <taxon>Endopterygota</taxon>
        <taxon>Coleoptera</taxon>
        <taxon>Polyphaga</taxon>
        <taxon>Elateriformia</taxon>
        <taxon>Elateroidea</taxon>
        <taxon>Lampyridae</taxon>
        <taxon>Lampyrinae</taxon>
        <taxon>Pyrocoelia</taxon>
    </lineage>
</organism>
<keyword evidence="5" id="KW-0479">Metal-binding</keyword>
<feature type="domain" description="DDE Tnp4" evidence="8">
    <location>
        <begin position="157"/>
        <end position="301"/>
    </location>
</feature>
<evidence type="ECO:0000313" key="10">
    <source>
        <dbReference type="Proteomes" id="UP001329430"/>
    </source>
</evidence>
<dbReference type="GO" id="GO:0004518">
    <property type="term" value="F:nuclease activity"/>
    <property type="evidence" value="ECO:0007669"/>
    <property type="project" value="UniProtKB-KW"/>
</dbReference>
<keyword evidence="4" id="KW-0540">Nuclease</keyword>
<reference evidence="9 10" key="1">
    <citation type="journal article" date="2024" name="Insects">
        <title>An Improved Chromosome-Level Genome Assembly of the Firefly Pyrocoelia pectoralis.</title>
        <authorList>
            <person name="Fu X."/>
            <person name="Meyer-Rochow V.B."/>
            <person name="Ballantyne L."/>
            <person name="Zhu X."/>
        </authorList>
    </citation>
    <scope>NUCLEOTIDE SEQUENCE [LARGE SCALE GENOMIC DNA]</scope>
    <source>
        <strain evidence="9">XCY_ONT2</strain>
    </source>
</reference>
<gene>
    <name evidence="9" type="ORF">RI129_010563</name>
</gene>
<dbReference type="InterPro" id="IPR045249">
    <property type="entry name" value="HARBI1-like"/>
</dbReference>
<dbReference type="EMBL" id="JAVRBK010000008">
    <property type="protein sequence ID" value="KAK5639752.1"/>
    <property type="molecule type" value="Genomic_DNA"/>
</dbReference>
<keyword evidence="10" id="KW-1185">Reference proteome</keyword>
<dbReference type="Proteomes" id="UP001329430">
    <property type="component" value="Chromosome 8"/>
</dbReference>
<dbReference type="PANTHER" id="PTHR22930">
    <property type="match status" value="1"/>
</dbReference>
<evidence type="ECO:0000259" key="8">
    <source>
        <dbReference type="Pfam" id="PF13359"/>
    </source>
</evidence>
<evidence type="ECO:0000313" key="9">
    <source>
        <dbReference type="EMBL" id="KAK5639752.1"/>
    </source>
</evidence>
<proteinExistence type="inferred from homology"/>
<evidence type="ECO:0000256" key="2">
    <source>
        <dbReference type="ARBA" id="ARBA00004123"/>
    </source>
</evidence>
<evidence type="ECO:0000256" key="3">
    <source>
        <dbReference type="ARBA" id="ARBA00006958"/>
    </source>
</evidence>
<name>A0AAN7ZDR4_9COLE</name>
<comment type="subcellular location">
    <subcellularLocation>
        <location evidence="2">Nucleus</location>
    </subcellularLocation>
</comment>
<evidence type="ECO:0000256" key="1">
    <source>
        <dbReference type="ARBA" id="ARBA00001968"/>
    </source>
</evidence>
<accession>A0AAN7ZDR4</accession>
<comment type="cofactor">
    <cofactor evidence="1">
        <name>a divalent metal cation</name>
        <dbReference type="ChEBI" id="CHEBI:60240"/>
    </cofactor>
</comment>
<dbReference type="GO" id="GO:0016787">
    <property type="term" value="F:hydrolase activity"/>
    <property type="evidence" value="ECO:0007669"/>
    <property type="project" value="UniProtKB-KW"/>
</dbReference>
<evidence type="ECO:0000256" key="7">
    <source>
        <dbReference type="ARBA" id="ARBA00023242"/>
    </source>
</evidence>
<evidence type="ECO:0000256" key="6">
    <source>
        <dbReference type="ARBA" id="ARBA00022801"/>
    </source>
</evidence>
<evidence type="ECO:0000256" key="4">
    <source>
        <dbReference type="ARBA" id="ARBA00022722"/>
    </source>
</evidence>
<comment type="caution">
    <text evidence="9">The sequence shown here is derived from an EMBL/GenBank/DDBJ whole genome shotgun (WGS) entry which is preliminary data.</text>
</comment>
<dbReference type="GO" id="GO:0046872">
    <property type="term" value="F:metal ion binding"/>
    <property type="evidence" value="ECO:0007669"/>
    <property type="project" value="UniProtKB-KW"/>
</dbReference>
<sequence length="348" mass="39700">MNMHRIMVLNELLDDDFNLNIVFEAANHLVQPVANNNNNVPPQRGIPVRNEDYFETVIPNYTLDDFKAHFRMSRNTFQFTIKRFITTWMLAKPESFIAAGDRFNMAKSTSHLIFFEVVSLITTLRHNIITWPNDIERIRINRRLHNRSGIPGIIGAIDGCHIGIKGPPHNAIDYYNRNSYHSVVLQDIFVGMPGRVHDSRVFRTSPLYNTLTGVAPPITAHEHLLGDAAYPLLPFLLKPYRDNGHLTNAQTTFNTRLSSVRSMIEQAFALLKGKFRRLKYLDMSRLDMIPSVITAGCVLHNIIISNDGLDRGEYPLDQERNRDAPGDEVQPNNDVAARKRDYIAALLN</sequence>
<dbReference type="Pfam" id="PF13359">
    <property type="entry name" value="DDE_Tnp_4"/>
    <property type="match status" value="1"/>
</dbReference>
<dbReference type="AlphaFoldDB" id="A0AAN7ZDR4"/>
<evidence type="ECO:0000256" key="5">
    <source>
        <dbReference type="ARBA" id="ARBA00022723"/>
    </source>
</evidence>
<comment type="similarity">
    <text evidence="3">Belongs to the HARBI1 family.</text>
</comment>
<dbReference type="PANTHER" id="PTHR22930:SF85">
    <property type="entry name" value="GH03217P-RELATED"/>
    <property type="match status" value="1"/>
</dbReference>
<keyword evidence="6" id="KW-0378">Hydrolase</keyword>
<keyword evidence="7" id="KW-0539">Nucleus</keyword>